<keyword evidence="2" id="KW-0812">Transmembrane</keyword>
<dbReference type="Proteomes" id="UP000239814">
    <property type="component" value="Chromosome"/>
</dbReference>
<proteinExistence type="predicted"/>
<evidence type="ECO:0000313" key="3">
    <source>
        <dbReference type="EMBL" id="AVM00999.1"/>
    </source>
</evidence>
<evidence type="ECO:0000256" key="2">
    <source>
        <dbReference type="SAM" id="Phobius"/>
    </source>
</evidence>
<dbReference type="RefSeq" id="WP_105942712.1">
    <property type="nucleotide sequence ID" value="NZ_CP027433.1"/>
</dbReference>
<protein>
    <recommendedName>
        <fullName evidence="5">Cell division protein FtsL</fullName>
    </recommendedName>
</protein>
<reference evidence="3 4" key="1">
    <citation type="submission" date="2018-03" db="EMBL/GenBank/DDBJ databases">
        <title>Characteristics and genome of n-alkane degrading marine bacteria Gordonia iterans isolated from crude oil contaminated in Tae-an, South Korea.</title>
        <authorList>
            <person name="Lee S.-S."/>
            <person name="Kim H."/>
        </authorList>
    </citation>
    <scope>NUCLEOTIDE SEQUENCE [LARGE SCALE GENOMIC DNA]</scope>
    <source>
        <strain evidence="3 4">Co17</strain>
    </source>
</reference>
<dbReference type="AlphaFoldDB" id="A0A2S0KH42"/>
<evidence type="ECO:0000256" key="1">
    <source>
        <dbReference type="SAM" id="MobiDB-lite"/>
    </source>
</evidence>
<keyword evidence="2" id="KW-1133">Transmembrane helix</keyword>
<accession>A0A2S0KH42</accession>
<feature type="region of interest" description="Disordered" evidence="1">
    <location>
        <begin position="154"/>
        <end position="245"/>
    </location>
</feature>
<evidence type="ECO:0008006" key="5">
    <source>
        <dbReference type="Google" id="ProtNLM"/>
    </source>
</evidence>
<sequence length="245" mass="24856">MTLLDDRRTTVRTRRSTIGVDGSSAGAARAESGASAGRRPRRAAQPAPTQPAGALSGLSDVPFIVPIVLLVIGALGLTLYLSTKAAQDSYSLESLRQSNRELTEKRDSFKHTADAGDSAAELARKASELGMIQGSPAPQLVVGADGKARLKGRLVPAEGSTLPPLNPTPDPAEEIDASKVDDSGGLDGNPAPSSDQPTDAGPAESAEAGDTPPPALTTPPAGQAPAPNVLPPGAATPGANPRRSR</sequence>
<evidence type="ECO:0000313" key="4">
    <source>
        <dbReference type="Proteomes" id="UP000239814"/>
    </source>
</evidence>
<keyword evidence="4" id="KW-1185">Reference proteome</keyword>
<feature type="region of interest" description="Disordered" evidence="1">
    <location>
        <begin position="1"/>
        <end position="55"/>
    </location>
</feature>
<organism evidence="3 4">
    <name type="scientific">Gordonia iterans</name>
    <dbReference type="NCBI Taxonomy" id="1004901"/>
    <lineage>
        <taxon>Bacteria</taxon>
        <taxon>Bacillati</taxon>
        <taxon>Actinomycetota</taxon>
        <taxon>Actinomycetes</taxon>
        <taxon>Mycobacteriales</taxon>
        <taxon>Gordoniaceae</taxon>
        <taxon>Gordonia</taxon>
    </lineage>
</organism>
<name>A0A2S0KH42_9ACTN</name>
<dbReference type="KEGG" id="git:C6V83_12785"/>
<dbReference type="EMBL" id="CP027433">
    <property type="protein sequence ID" value="AVM00999.1"/>
    <property type="molecule type" value="Genomic_DNA"/>
</dbReference>
<dbReference type="OrthoDB" id="4381124at2"/>
<feature type="compositionally biased region" description="Low complexity" evidence="1">
    <location>
        <begin position="22"/>
        <end position="54"/>
    </location>
</feature>
<gene>
    <name evidence="3" type="ORF">C6V83_12785</name>
</gene>
<keyword evidence="2" id="KW-0472">Membrane</keyword>
<feature type="compositionally biased region" description="Low complexity" evidence="1">
    <location>
        <begin position="218"/>
        <end position="227"/>
    </location>
</feature>
<feature type="transmembrane region" description="Helical" evidence="2">
    <location>
        <begin position="63"/>
        <end position="81"/>
    </location>
</feature>